<evidence type="ECO:0000256" key="3">
    <source>
        <dbReference type="ARBA" id="ARBA00022692"/>
    </source>
</evidence>
<comment type="subcellular location">
    <subcellularLocation>
        <location evidence="1">Cell membrane</location>
        <topology evidence="1">Multi-pass membrane protein</topology>
    </subcellularLocation>
</comment>
<evidence type="ECO:0000256" key="5">
    <source>
        <dbReference type="ARBA" id="ARBA00023136"/>
    </source>
</evidence>
<evidence type="ECO:0000256" key="6">
    <source>
        <dbReference type="SAM" id="Phobius"/>
    </source>
</evidence>
<evidence type="ECO:0000313" key="10">
    <source>
        <dbReference type="Proteomes" id="UP000199437"/>
    </source>
</evidence>
<dbReference type="Pfam" id="PF02687">
    <property type="entry name" value="FtsX"/>
    <property type="match status" value="1"/>
</dbReference>
<dbReference type="Pfam" id="PF12704">
    <property type="entry name" value="MacB_PCD"/>
    <property type="match status" value="1"/>
</dbReference>
<keyword evidence="2" id="KW-1003">Cell membrane</keyword>
<keyword evidence="3 6" id="KW-0812">Transmembrane</keyword>
<sequence length="417" mass="45571">MNLFSLSWNYIKSKPLNTLLNVLLLSLGIAIILVLILLSSQLEEKLAKDKRGVDLVVGAKGSPLQLILANVYHIDFPTGNIKLAEAKSLTRNRLIESTIPLALGDNYQGFRIVGTNHDYINLYEGKIAAGELFKYNLDVTLGSNVAKRLDLKLGDHFHGAHGMSVTDLEHDEKDYIVAGILEPSGSVLDNLILTNIESVWAVHEHEEEHAHEEGEEHAHEKVLGSAYETGLPAGDEGAEVTSLLVKFRSPMGAVTLPRMINSQTNMQAASPAFETQRLFSLLGIGVNMLRSFAYIIIFISGLSIFISLYNALKDRKYDLAIMRSLGASRSKLFVHVVLEGIIITTLGGLLGLLFGHGLMELLAGYYEKSDEVGVTGLIFVQEELYVLLISVGVGIVASLLPAFNAYKTDISKVLADD</sequence>
<feature type="transmembrane region" description="Helical" evidence="6">
    <location>
        <begin position="332"/>
        <end position="354"/>
    </location>
</feature>
<dbReference type="PANTHER" id="PTHR43738">
    <property type="entry name" value="ABC TRANSPORTER, MEMBRANE PROTEIN"/>
    <property type="match status" value="1"/>
</dbReference>
<organism evidence="9 10">
    <name type="scientific">Roseivirga pacifica</name>
    <dbReference type="NCBI Taxonomy" id="1267423"/>
    <lineage>
        <taxon>Bacteria</taxon>
        <taxon>Pseudomonadati</taxon>
        <taxon>Bacteroidota</taxon>
        <taxon>Cytophagia</taxon>
        <taxon>Cytophagales</taxon>
        <taxon>Roseivirgaceae</taxon>
        <taxon>Roseivirga</taxon>
    </lineage>
</organism>
<feature type="domain" description="MacB-like periplasmic core" evidence="8">
    <location>
        <begin position="18"/>
        <end position="199"/>
    </location>
</feature>
<reference evidence="10" key="1">
    <citation type="submission" date="2016-10" db="EMBL/GenBank/DDBJ databases">
        <authorList>
            <person name="Varghese N."/>
            <person name="Submissions S."/>
        </authorList>
    </citation>
    <scope>NUCLEOTIDE SEQUENCE [LARGE SCALE GENOMIC DNA]</scope>
    <source>
        <strain evidence="10">CGMCC 1.12402</strain>
    </source>
</reference>
<protein>
    <submittedName>
        <fullName evidence="9">Putative ABC transport system permease protein</fullName>
    </submittedName>
</protein>
<dbReference type="EMBL" id="FOIR01000001">
    <property type="protein sequence ID" value="SEV90061.1"/>
    <property type="molecule type" value="Genomic_DNA"/>
</dbReference>
<dbReference type="OrthoDB" id="9784014at2"/>
<keyword evidence="5 6" id="KW-0472">Membrane</keyword>
<dbReference type="InterPro" id="IPR003838">
    <property type="entry name" value="ABC3_permease_C"/>
</dbReference>
<dbReference type="RefSeq" id="WP_090256869.1">
    <property type="nucleotide sequence ID" value="NZ_FOIR01000001.1"/>
</dbReference>
<evidence type="ECO:0000259" key="7">
    <source>
        <dbReference type="Pfam" id="PF02687"/>
    </source>
</evidence>
<proteinExistence type="predicted"/>
<feature type="domain" description="ABC3 transporter permease C-terminal" evidence="7">
    <location>
        <begin position="291"/>
        <end position="408"/>
    </location>
</feature>
<feature type="transmembrane region" description="Helical" evidence="6">
    <location>
        <begin position="292"/>
        <end position="312"/>
    </location>
</feature>
<accession>A0A1I0MNG6</accession>
<evidence type="ECO:0000313" key="9">
    <source>
        <dbReference type="EMBL" id="SEV90061.1"/>
    </source>
</evidence>
<dbReference type="AlphaFoldDB" id="A0A1I0MNG6"/>
<dbReference type="GO" id="GO:0005886">
    <property type="term" value="C:plasma membrane"/>
    <property type="evidence" value="ECO:0007669"/>
    <property type="project" value="UniProtKB-SubCell"/>
</dbReference>
<evidence type="ECO:0000256" key="4">
    <source>
        <dbReference type="ARBA" id="ARBA00022989"/>
    </source>
</evidence>
<gene>
    <name evidence="9" type="ORF">SAMN05216290_0566</name>
</gene>
<name>A0A1I0MNG6_9BACT</name>
<feature type="transmembrane region" description="Helical" evidence="6">
    <location>
        <begin position="20"/>
        <end position="38"/>
    </location>
</feature>
<dbReference type="STRING" id="1267423.SAMN05216290_0566"/>
<evidence type="ECO:0000259" key="8">
    <source>
        <dbReference type="Pfam" id="PF12704"/>
    </source>
</evidence>
<feature type="transmembrane region" description="Helical" evidence="6">
    <location>
        <begin position="384"/>
        <end position="403"/>
    </location>
</feature>
<dbReference type="Proteomes" id="UP000199437">
    <property type="component" value="Unassembled WGS sequence"/>
</dbReference>
<evidence type="ECO:0000256" key="1">
    <source>
        <dbReference type="ARBA" id="ARBA00004651"/>
    </source>
</evidence>
<keyword evidence="10" id="KW-1185">Reference proteome</keyword>
<keyword evidence="4 6" id="KW-1133">Transmembrane helix</keyword>
<evidence type="ECO:0000256" key="2">
    <source>
        <dbReference type="ARBA" id="ARBA00022475"/>
    </source>
</evidence>
<dbReference type="InterPro" id="IPR051125">
    <property type="entry name" value="ABC-4/HrtB_transporter"/>
</dbReference>
<dbReference type="GeneID" id="99985322"/>
<dbReference type="PANTHER" id="PTHR43738:SF2">
    <property type="entry name" value="ABC TRANSPORTER PERMEASE"/>
    <property type="match status" value="1"/>
</dbReference>
<dbReference type="InterPro" id="IPR025857">
    <property type="entry name" value="MacB_PCD"/>
</dbReference>